<protein>
    <submittedName>
        <fullName evidence="2">Uncharacterized protein</fullName>
    </submittedName>
</protein>
<proteinExistence type="predicted"/>
<accession>A0A4Y7PJR7</accession>
<sequence length="145" mass="15427">RVFVATFSSVAFRTFALLSPNLLQSSIHSLTFTMFSKLLTVSFILASIATFAAATPVPAPGSELDARGCGPGGRWCTREPEPVAEPGCGPGGRWCTREPEPVAEPEPVEKRGCGPGGRWCTREPEPVAEPEPVEKRSCGGAHRCT</sequence>
<dbReference type="VEuPathDB" id="FungiDB:BD410DRAFT_139203"/>
<dbReference type="Proteomes" id="UP000294933">
    <property type="component" value="Unassembled WGS sequence"/>
</dbReference>
<evidence type="ECO:0000256" key="1">
    <source>
        <dbReference type="SAM" id="MobiDB-lite"/>
    </source>
</evidence>
<dbReference type="STRING" id="50990.A0A4Y7PJR7"/>
<dbReference type="AlphaFoldDB" id="A0A4Y7PJR7"/>
<evidence type="ECO:0000313" key="3">
    <source>
        <dbReference type="Proteomes" id="UP000294933"/>
    </source>
</evidence>
<name>A0A4Y7PJR7_9AGAM</name>
<feature type="region of interest" description="Disordered" evidence="1">
    <location>
        <begin position="122"/>
        <end position="145"/>
    </location>
</feature>
<reference evidence="2 3" key="1">
    <citation type="submission" date="2018-06" db="EMBL/GenBank/DDBJ databases">
        <title>A transcriptomic atlas of mushroom development highlights an independent origin of complex multicellularity.</title>
        <authorList>
            <consortium name="DOE Joint Genome Institute"/>
            <person name="Krizsan K."/>
            <person name="Almasi E."/>
            <person name="Merenyi Z."/>
            <person name="Sahu N."/>
            <person name="Viragh M."/>
            <person name="Koszo T."/>
            <person name="Mondo S."/>
            <person name="Kiss B."/>
            <person name="Balint B."/>
            <person name="Kues U."/>
            <person name="Barry K."/>
            <person name="Hegedus J.C."/>
            <person name="Henrissat B."/>
            <person name="Johnson J."/>
            <person name="Lipzen A."/>
            <person name="Ohm R."/>
            <person name="Nagy I."/>
            <person name="Pangilinan J."/>
            <person name="Yan J."/>
            <person name="Xiong Y."/>
            <person name="Grigoriev I.V."/>
            <person name="Hibbett D.S."/>
            <person name="Nagy L.G."/>
        </authorList>
    </citation>
    <scope>NUCLEOTIDE SEQUENCE [LARGE SCALE GENOMIC DNA]</scope>
    <source>
        <strain evidence="2 3">SZMC22713</strain>
    </source>
</reference>
<organism evidence="2 3">
    <name type="scientific">Rickenella mellea</name>
    <dbReference type="NCBI Taxonomy" id="50990"/>
    <lineage>
        <taxon>Eukaryota</taxon>
        <taxon>Fungi</taxon>
        <taxon>Dikarya</taxon>
        <taxon>Basidiomycota</taxon>
        <taxon>Agaricomycotina</taxon>
        <taxon>Agaricomycetes</taxon>
        <taxon>Hymenochaetales</taxon>
        <taxon>Rickenellaceae</taxon>
        <taxon>Rickenella</taxon>
    </lineage>
</organism>
<dbReference type="EMBL" id="ML170291">
    <property type="protein sequence ID" value="TDL15092.1"/>
    <property type="molecule type" value="Genomic_DNA"/>
</dbReference>
<keyword evidence="3" id="KW-1185">Reference proteome</keyword>
<gene>
    <name evidence="2" type="ORF">BD410DRAFT_139203</name>
</gene>
<feature type="non-terminal residue" evidence="2">
    <location>
        <position position="1"/>
    </location>
</feature>
<evidence type="ECO:0000313" key="2">
    <source>
        <dbReference type="EMBL" id="TDL15092.1"/>
    </source>
</evidence>